<gene>
    <name evidence="1" type="ORF">MML48_7g00006997</name>
</gene>
<organism evidence="1 2">
    <name type="scientific">Holotrichia oblita</name>
    <name type="common">Chafer beetle</name>
    <dbReference type="NCBI Taxonomy" id="644536"/>
    <lineage>
        <taxon>Eukaryota</taxon>
        <taxon>Metazoa</taxon>
        <taxon>Ecdysozoa</taxon>
        <taxon>Arthropoda</taxon>
        <taxon>Hexapoda</taxon>
        <taxon>Insecta</taxon>
        <taxon>Pterygota</taxon>
        <taxon>Neoptera</taxon>
        <taxon>Endopterygota</taxon>
        <taxon>Coleoptera</taxon>
        <taxon>Polyphaga</taxon>
        <taxon>Scarabaeiformia</taxon>
        <taxon>Scarabaeidae</taxon>
        <taxon>Melolonthinae</taxon>
        <taxon>Holotrichia</taxon>
    </lineage>
</organism>
<keyword evidence="2" id="KW-1185">Reference proteome</keyword>
<proteinExistence type="predicted"/>
<evidence type="ECO:0000313" key="2">
    <source>
        <dbReference type="Proteomes" id="UP001056778"/>
    </source>
</evidence>
<evidence type="ECO:0000313" key="1">
    <source>
        <dbReference type="EMBL" id="KAI4457358.1"/>
    </source>
</evidence>
<protein>
    <submittedName>
        <fullName evidence="1">Solute carrier family 17</fullName>
    </submittedName>
</protein>
<reference evidence="1" key="1">
    <citation type="submission" date="2022-04" db="EMBL/GenBank/DDBJ databases">
        <title>Chromosome-scale genome assembly of Holotrichia oblita Faldermann.</title>
        <authorList>
            <person name="Rongchong L."/>
        </authorList>
    </citation>
    <scope>NUCLEOTIDE SEQUENCE</scope>
    <source>
        <strain evidence="1">81SQS9</strain>
    </source>
</reference>
<accession>A0ACB9SQG0</accession>
<comment type="caution">
    <text evidence="1">The sequence shown here is derived from an EMBL/GenBank/DDBJ whole genome shotgun (WGS) entry which is preliminary data.</text>
</comment>
<dbReference type="EMBL" id="CM043021">
    <property type="protein sequence ID" value="KAI4457358.1"/>
    <property type="molecule type" value="Genomic_DNA"/>
</dbReference>
<name>A0ACB9SQG0_HOLOL</name>
<dbReference type="Proteomes" id="UP001056778">
    <property type="component" value="Chromosome 7"/>
</dbReference>
<sequence length="528" mass="57565">MAPALVAIKRGSFQVQRAAKVVNANLIKFMTALIFDIQFKIYLRNIKGYKFYNILSEYIGSQQLICIFVITGFVLCGIVEQSASVALRANGTSAYSAAEFAEYVENTSYIKRYCLPLPETNETTVHIARSIPHIEIPMTRTDKTESVLREAFMWGTLISPLAASRIAARVGAERLFGAGVFGAGVSAVMVPAAWLTPYHVAIRIVQGIFMGATWPAAHMLAVTWFKPKNLSAFVSTYTAVNLGYAVVGLLGTILVRSLGRDWLSYTITVISCLWYFLWWRFVEETLNPNRPIRDEHRLLPWRRLLLSKPAWACGIAVVGSQWADATLMLGVTKYLKLVYGFSVAYEDVLASLPHVGHFFAAITFGILVDHVRESGIVSTTTARKLFVYISHFLPAALLFVLGYTGCDPAAPAALYTAALALTGATPAGAFASAADIAPNFAGTVFGLCQTIGAAGLLAANYVVSEGLHGSFAGWWRLVFGVSSAVLLTTATFFMAIGSGSIQDWNAPCDFELEKEQVEEPSRLESVLE</sequence>